<keyword evidence="9" id="KW-1185">Reference proteome</keyword>
<dbReference type="RefSeq" id="WP_167684625.1">
    <property type="nucleotide sequence ID" value="NZ_QHLQ01000013.1"/>
</dbReference>
<feature type="domain" description="HAMP" evidence="7">
    <location>
        <begin position="306"/>
        <end position="358"/>
    </location>
</feature>
<dbReference type="InterPro" id="IPR032255">
    <property type="entry name" value="HBM"/>
</dbReference>
<organism evidence="8 9">
    <name type="scientific">Parasedimentitalea denitrificans</name>
    <dbReference type="NCBI Taxonomy" id="2211118"/>
    <lineage>
        <taxon>Bacteria</taxon>
        <taxon>Pseudomonadati</taxon>
        <taxon>Pseudomonadota</taxon>
        <taxon>Alphaproteobacteria</taxon>
        <taxon>Rhodobacterales</taxon>
        <taxon>Paracoccaceae</taxon>
        <taxon>Parasedimentitalea</taxon>
    </lineage>
</organism>
<evidence type="ECO:0000256" key="2">
    <source>
        <dbReference type="ARBA" id="ARBA00029447"/>
    </source>
</evidence>
<dbReference type="InterPro" id="IPR004089">
    <property type="entry name" value="MCPsignal_dom"/>
</dbReference>
<evidence type="ECO:0000259" key="6">
    <source>
        <dbReference type="PROSITE" id="PS50111"/>
    </source>
</evidence>
<dbReference type="Gene3D" id="6.10.340.10">
    <property type="match status" value="1"/>
</dbReference>
<dbReference type="SMART" id="SM00304">
    <property type="entry name" value="HAMP"/>
    <property type="match status" value="2"/>
</dbReference>
<keyword evidence="5" id="KW-0472">Membrane</keyword>
<dbReference type="SMART" id="SM00283">
    <property type="entry name" value="MA"/>
    <property type="match status" value="1"/>
</dbReference>
<dbReference type="SMART" id="SM01358">
    <property type="entry name" value="HBM"/>
    <property type="match status" value="1"/>
</dbReference>
<dbReference type="InterPro" id="IPR003660">
    <property type="entry name" value="HAMP_dom"/>
</dbReference>
<evidence type="ECO:0000256" key="5">
    <source>
        <dbReference type="SAM" id="Phobius"/>
    </source>
</evidence>
<keyword evidence="5" id="KW-0812">Transmembrane</keyword>
<dbReference type="PROSITE" id="PS50111">
    <property type="entry name" value="CHEMOTAXIS_TRANSDUC_2"/>
    <property type="match status" value="1"/>
</dbReference>
<comment type="caution">
    <text evidence="8">The sequence shown here is derived from an EMBL/GenBank/DDBJ whole genome shotgun (WGS) entry which is preliminary data.</text>
</comment>
<feature type="transmembrane region" description="Helical" evidence="5">
    <location>
        <begin position="289"/>
        <end position="308"/>
    </location>
</feature>
<dbReference type="PANTHER" id="PTHR43531:SF11">
    <property type="entry name" value="METHYL-ACCEPTING CHEMOTAXIS PROTEIN 3"/>
    <property type="match status" value="1"/>
</dbReference>
<feature type="transmembrane region" description="Helical" evidence="5">
    <location>
        <begin position="6"/>
        <end position="28"/>
    </location>
</feature>
<name>A0ABX0W8K4_9RHOB</name>
<dbReference type="Pfam" id="PF00015">
    <property type="entry name" value="MCPsignal"/>
    <property type="match status" value="1"/>
</dbReference>
<keyword evidence="3" id="KW-0807">Transducer</keyword>
<evidence type="ECO:0000313" key="9">
    <source>
        <dbReference type="Proteomes" id="UP001429564"/>
    </source>
</evidence>
<feature type="domain" description="Methyl-accepting transducer" evidence="6">
    <location>
        <begin position="457"/>
        <end position="686"/>
    </location>
</feature>
<protein>
    <submittedName>
        <fullName evidence="8">Methyl-accepting chemotaxis protein</fullName>
    </submittedName>
</protein>
<dbReference type="Proteomes" id="UP001429564">
    <property type="component" value="Unassembled WGS sequence"/>
</dbReference>
<dbReference type="EMBL" id="QHLQ01000013">
    <property type="protein sequence ID" value="NIZ61991.1"/>
    <property type="molecule type" value="Genomic_DNA"/>
</dbReference>
<comment type="similarity">
    <text evidence="2">Belongs to the methyl-accepting chemotaxis (MCP) protein family.</text>
</comment>
<proteinExistence type="inferred from homology"/>
<reference evidence="8 9" key="1">
    <citation type="submission" date="2018-05" db="EMBL/GenBank/DDBJ databases">
        <authorList>
            <person name="Zhang Y.-J."/>
        </authorList>
    </citation>
    <scope>NUCLEOTIDE SEQUENCE [LARGE SCALE GENOMIC DNA]</scope>
    <source>
        <strain evidence="8 9">CY04</strain>
    </source>
</reference>
<dbReference type="InterPro" id="IPR051310">
    <property type="entry name" value="MCP_chemotaxis"/>
</dbReference>
<dbReference type="PANTHER" id="PTHR43531">
    <property type="entry name" value="PROTEIN ICFG"/>
    <property type="match status" value="1"/>
</dbReference>
<sequence length="737" mass="79619">MKLKTSINTAVLSIVVLAGLVMITLIGISKYTHTVSAEVQADVLRVNDLSSSLDKLEIEFLRARRNEKDFLLRLDEKYVERHAGTMESLFAELTETESLLNQVDGLEEVAGQVVGLRAAVSAYRDGFTALVDSNRRLGLDEKSGLQGQLREAVRGAEEALKELNQPTLQVKMLMMRRHEKDFIMRQNTKYLDRLNTRIEEFHAFPDDLFGGAGQHGEIEQLLKTYQTSFAQFVEETMAEQQLRKELSQRFAEAAPILEEIHTHALERLDEILAEAALGSAQAQKNSMTAGLGGLFVFVTIAIFVALGVSRPLNRINQVLKNMMEGDFSLELRRTRITEIAAISAAVEDFQRDEKQKERLTAEISEVITACGEGDFSKRIQVEGESGAFIDLGRGVNQIGEVAEKGLGDVLSILDAMACNDLTQRMPDGHKGVFGEISTATERLTENLTNMVGQLSSSSQMLNNTAVEITSAVDDASRRGETSAASLEETTGAVQTLYDTVRGTEKSAEEAESFVGEAQKWAKSTGVVAGQTVAAIKRIETSSGAISKITDLIEDVAFQTNLLALNAGVEAARAGEAGRGFAVVASEVGSLAQRSAGAVKEINELIRASEVDVADGVKLVSETEDALVHIQSAVEKAVTKVNEIAATTVDQSNGLSEVNAAVTDLDQDSQKSAAMLEQTAASGQMLRDEASNLVQIVSVFKVSGGQGGASVVQANPMHDTSSMWDADEGSQFDTMRSA</sequence>
<feature type="region of interest" description="Disordered" evidence="4">
    <location>
        <begin position="706"/>
        <end position="737"/>
    </location>
</feature>
<evidence type="ECO:0000256" key="4">
    <source>
        <dbReference type="SAM" id="MobiDB-lite"/>
    </source>
</evidence>
<accession>A0ABX0W8K4</accession>
<dbReference type="Pfam" id="PF00672">
    <property type="entry name" value="HAMP"/>
    <property type="match status" value="1"/>
</dbReference>
<dbReference type="PROSITE" id="PS50885">
    <property type="entry name" value="HAMP"/>
    <property type="match status" value="1"/>
</dbReference>
<keyword evidence="5" id="KW-1133">Transmembrane helix</keyword>
<evidence type="ECO:0000259" key="7">
    <source>
        <dbReference type="PROSITE" id="PS50885"/>
    </source>
</evidence>
<evidence type="ECO:0000313" key="8">
    <source>
        <dbReference type="EMBL" id="NIZ61991.1"/>
    </source>
</evidence>
<gene>
    <name evidence="8" type="ORF">DL239_13500</name>
</gene>
<evidence type="ECO:0000256" key="3">
    <source>
        <dbReference type="PROSITE-ProRule" id="PRU00284"/>
    </source>
</evidence>
<evidence type="ECO:0000256" key="1">
    <source>
        <dbReference type="ARBA" id="ARBA00022500"/>
    </source>
</evidence>
<keyword evidence="1" id="KW-0145">Chemotaxis</keyword>
<dbReference type="CDD" id="cd11386">
    <property type="entry name" value="MCP_signal"/>
    <property type="match status" value="1"/>
</dbReference>
<dbReference type="SUPFAM" id="SSF58104">
    <property type="entry name" value="Methyl-accepting chemotaxis protein (MCP) signaling domain"/>
    <property type="match status" value="1"/>
</dbReference>
<dbReference type="Gene3D" id="1.10.287.950">
    <property type="entry name" value="Methyl-accepting chemotaxis protein"/>
    <property type="match status" value="1"/>
</dbReference>